<sequence>MVLLKKKPKHESASHDRVPYRHSLAVSISVTPLVTSETGHPTAVFYFHIEGFQSESFVLNRRGLDAGIGRYYQCDGNGRDRQLSVLSEAQAE</sequence>
<evidence type="ECO:0000313" key="1">
    <source>
        <dbReference type="EMBL" id="GBP68514.1"/>
    </source>
</evidence>
<dbReference type="EMBL" id="BGZK01001014">
    <property type="protein sequence ID" value="GBP68514.1"/>
    <property type="molecule type" value="Genomic_DNA"/>
</dbReference>
<dbReference type="AlphaFoldDB" id="A0A4C1Y0L5"/>
<proteinExistence type="predicted"/>
<protein>
    <submittedName>
        <fullName evidence="1">Uncharacterized protein</fullName>
    </submittedName>
</protein>
<evidence type="ECO:0000313" key="2">
    <source>
        <dbReference type="Proteomes" id="UP000299102"/>
    </source>
</evidence>
<gene>
    <name evidence="1" type="ORF">EVAR_55647_1</name>
</gene>
<accession>A0A4C1Y0L5</accession>
<dbReference type="Proteomes" id="UP000299102">
    <property type="component" value="Unassembled WGS sequence"/>
</dbReference>
<reference evidence="1 2" key="1">
    <citation type="journal article" date="2019" name="Commun. Biol.">
        <title>The bagworm genome reveals a unique fibroin gene that provides high tensile strength.</title>
        <authorList>
            <person name="Kono N."/>
            <person name="Nakamura H."/>
            <person name="Ohtoshi R."/>
            <person name="Tomita M."/>
            <person name="Numata K."/>
            <person name="Arakawa K."/>
        </authorList>
    </citation>
    <scope>NUCLEOTIDE SEQUENCE [LARGE SCALE GENOMIC DNA]</scope>
</reference>
<organism evidence="1 2">
    <name type="scientific">Eumeta variegata</name>
    <name type="common">Bagworm moth</name>
    <name type="synonym">Eumeta japonica</name>
    <dbReference type="NCBI Taxonomy" id="151549"/>
    <lineage>
        <taxon>Eukaryota</taxon>
        <taxon>Metazoa</taxon>
        <taxon>Ecdysozoa</taxon>
        <taxon>Arthropoda</taxon>
        <taxon>Hexapoda</taxon>
        <taxon>Insecta</taxon>
        <taxon>Pterygota</taxon>
        <taxon>Neoptera</taxon>
        <taxon>Endopterygota</taxon>
        <taxon>Lepidoptera</taxon>
        <taxon>Glossata</taxon>
        <taxon>Ditrysia</taxon>
        <taxon>Tineoidea</taxon>
        <taxon>Psychidae</taxon>
        <taxon>Oiketicinae</taxon>
        <taxon>Eumeta</taxon>
    </lineage>
</organism>
<keyword evidence="2" id="KW-1185">Reference proteome</keyword>
<name>A0A4C1Y0L5_EUMVA</name>
<comment type="caution">
    <text evidence="1">The sequence shown here is derived from an EMBL/GenBank/DDBJ whole genome shotgun (WGS) entry which is preliminary data.</text>
</comment>